<proteinExistence type="predicted"/>
<keyword evidence="2" id="KW-0732">Signal</keyword>
<reference evidence="3" key="1">
    <citation type="submission" date="2023-10" db="EMBL/GenBank/DDBJ databases">
        <authorList>
            <person name="Noh H."/>
        </authorList>
    </citation>
    <scope>NUCLEOTIDE SEQUENCE</scope>
    <source>
        <strain evidence="3">DUCC4014</strain>
    </source>
</reference>
<protein>
    <recommendedName>
        <fullName evidence="5">Methyltransferase type 11 domain-containing protein</fullName>
    </recommendedName>
</protein>
<gene>
    <name evidence="3" type="ORF">LOC62_02G002439</name>
</gene>
<dbReference type="EMBL" id="CP086715">
    <property type="protein sequence ID" value="WOO78900.1"/>
    <property type="molecule type" value="Genomic_DNA"/>
</dbReference>
<dbReference type="AlphaFoldDB" id="A0AAF1BIM0"/>
<feature type="chain" id="PRO_5042083221" description="Methyltransferase type 11 domain-containing protein" evidence="2">
    <location>
        <begin position="20"/>
        <end position="377"/>
    </location>
</feature>
<dbReference type="Proteomes" id="UP000827549">
    <property type="component" value="Chromosome 2"/>
</dbReference>
<feature type="signal peptide" evidence="2">
    <location>
        <begin position="1"/>
        <end position="19"/>
    </location>
</feature>
<evidence type="ECO:0008006" key="5">
    <source>
        <dbReference type="Google" id="ProtNLM"/>
    </source>
</evidence>
<feature type="compositionally biased region" description="Acidic residues" evidence="1">
    <location>
        <begin position="183"/>
        <end position="194"/>
    </location>
</feature>
<sequence length="377" mass="41700">MNLFLLFLAIPLLWRVATPFIPDEYLDPYAYWNTTSINRQRPDGFVPIEWRNLGYWDAPNATFTEANEKLARKLLEFARARQDGNTLDIAHGAGDSLLIHLESHPEQLHALTPLQGESDKARKKLFERAIWAKLGGTPIATNVKMHVAPATFKDGTNLEHPLNPMRHHVGQKADGDSTAQTDGEAEEPEPEIDDDKQAAFSAPDDDSTAGEPPASDPKAPFDLVYVLDSVYHFPPSVDYFAQLVYPALRKGSGVLAYTDALPPPSWSEFPMNIVSTFISPLLSVPPSNLSLRPKTLDEYKTRLESFGYTDVEVEDWSDHVWQGIADNFKPRGGAYGIAGRVFGYAGNSGWRYVAVRATRPGNAPAEEQAHEAQAGDA</sequence>
<feature type="region of interest" description="Disordered" evidence="1">
    <location>
        <begin position="154"/>
        <end position="216"/>
    </location>
</feature>
<evidence type="ECO:0000313" key="3">
    <source>
        <dbReference type="EMBL" id="WOO78900.1"/>
    </source>
</evidence>
<keyword evidence="4" id="KW-1185">Reference proteome</keyword>
<dbReference type="GeneID" id="87805687"/>
<dbReference type="RefSeq" id="XP_062624932.1">
    <property type="nucleotide sequence ID" value="XM_062768948.1"/>
</dbReference>
<dbReference type="SUPFAM" id="SSF53335">
    <property type="entry name" value="S-adenosyl-L-methionine-dependent methyltransferases"/>
    <property type="match status" value="1"/>
</dbReference>
<evidence type="ECO:0000256" key="1">
    <source>
        <dbReference type="SAM" id="MobiDB-lite"/>
    </source>
</evidence>
<accession>A0AAF1BIM0</accession>
<organism evidence="3 4">
    <name type="scientific">Vanrija pseudolonga</name>
    <dbReference type="NCBI Taxonomy" id="143232"/>
    <lineage>
        <taxon>Eukaryota</taxon>
        <taxon>Fungi</taxon>
        <taxon>Dikarya</taxon>
        <taxon>Basidiomycota</taxon>
        <taxon>Agaricomycotina</taxon>
        <taxon>Tremellomycetes</taxon>
        <taxon>Trichosporonales</taxon>
        <taxon>Trichosporonaceae</taxon>
        <taxon>Vanrija</taxon>
    </lineage>
</organism>
<name>A0AAF1BIM0_9TREE</name>
<evidence type="ECO:0000313" key="4">
    <source>
        <dbReference type="Proteomes" id="UP000827549"/>
    </source>
</evidence>
<evidence type="ECO:0000256" key="2">
    <source>
        <dbReference type="SAM" id="SignalP"/>
    </source>
</evidence>
<dbReference type="Gene3D" id="3.40.50.150">
    <property type="entry name" value="Vaccinia Virus protein VP39"/>
    <property type="match status" value="1"/>
</dbReference>
<dbReference type="InterPro" id="IPR029063">
    <property type="entry name" value="SAM-dependent_MTases_sf"/>
</dbReference>